<evidence type="ECO:0000313" key="3">
    <source>
        <dbReference type="Proteomes" id="UP000255467"/>
    </source>
</evidence>
<feature type="transmembrane region" description="Helical" evidence="1">
    <location>
        <begin position="77"/>
        <end position="99"/>
    </location>
</feature>
<reference evidence="2 3" key="1">
    <citation type="submission" date="2018-06" db="EMBL/GenBank/DDBJ databases">
        <authorList>
            <consortium name="Pathogen Informatics"/>
            <person name="Doyle S."/>
        </authorList>
    </citation>
    <scope>NUCLEOTIDE SEQUENCE [LARGE SCALE GENOMIC DNA]</scope>
    <source>
        <strain evidence="2 3">NCTC1934</strain>
    </source>
</reference>
<dbReference type="STRING" id="1406858.GCA_000710895_04391"/>
<accession>A0A378YRF7</accession>
<proteinExistence type="predicted"/>
<feature type="transmembrane region" description="Helical" evidence="1">
    <location>
        <begin position="43"/>
        <end position="65"/>
    </location>
</feature>
<dbReference type="AlphaFoldDB" id="A0A378YRF7"/>
<protein>
    <submittedName>
        <fullName evidence="2">Uncharacterized protein</fullName>
    </submittedName>
</protein>
<feature type="transmembrane region" description="Helical" evidence="1">
    <location>
        <begin position="12"/>
        <end position="31"/>
    </location>
</feature>
<name>A0A378YRF7_9NOCA</name>
<keyword evidence="1" id="KW-1133">Transmembrane helix</keyword>
<keyword evidence="3" id="KW-1185">Reference proteome</keyword>
<keyword evidence="1" id="KW-0812">Transmembrane</keyword>
<gene>
    <name evidence="2" type="ORF">NCTC1934_03962</name>
</gene>
<feature type="transmembrane region" description="Helical" evidence="1">
    <location>
        <begin position="105"/>
        <end position="125"/>
    </location>
</feature>
<dbReference type="RefSeq" id="WP_147287106.1">
    <property type="nucleotide sequence ID" value="NZ_UGRY01000002.1"/>
</dbReference>
<organism evidence="2 3">
    <name type="scientific">Nocardia otitidiscaviarum</name>
    <dbReference type="NCBI Taxonomy" id="1823"/>
    <lineage>
        <taxon>Bacteria</taxon>
        <taxon>Bacillati</taxon>
        <taxon>Actinomycetota</taxon>
        <taxon>Actinomycetes</taxon>
        <taxon>Mycobacteriales</taxon>
        <taxon>Nocardiaceae</taxon>
        <taxon>Nocardia</taxon>
    </lineage>
</organism>
<sequence>MHLKRGLRASMGNNGQAYGFSVSITAGAALLNTEAHRAGAAQIFLFAMGAVAAFSLLEAVVSTGFRQRLDKEPSTVMALGVSLSFLSVGTTIGVAWAVARFVGGTVAWPLAGFLISLVYPLLAGLELAIAQRARAAADTETPEEGAVEREDDASDS</sequence>
<dbReference type="EMBL" id="UGRY01000002">
    <property type="protein sequence ID" value="SUA79785.1"/>
    <property type="molecule type" value="Genomic_DNA"/>
</dbReference>
<evidence type="ECO:0000313" key="2">
    <source>
        <dbReference type="EMBL" id="SUA79785.1"/>
    </source>
</evidence>
<dbReference type="OrthoDB" id="6182975at2"/>
<dbReference type="Proteomes" id="UP000255467">
    <property type="component" value="Unassembled WGS sequence"/>
</dbReference>
<evidence type="ECO:0000256" key="1">
    <source>
        <dbReference type="SAM" id="Phobius"/>
    </source>
</evidence>
<keyword evidence="1" id="KW-0472">Membrane</keyword>